<dbReference type="AlphaFoldDB" id="A0A1M6JTB7"/>
<evidence type="ECO:0000313" key="2">
    <source>
        <dbReference type="EMBL" id="SHJ49964.1"/>
    </source>
</evidence>
<dbReference type="PANTHER" id="PTHR36966:SF1">
    <property type="entry name" value="REP-ASSOCIATED TYROSINE TRANSPOSASE"/>
    <property type="match status" value="1"/>
</dbReference>
<dbReference type="InterPro" id="IPR036515">
    <property type="entry name" value="Transposase_17_sf"/>
</dbReference>
<dbReference type="PANTHER" id="PTHR36966">
    <property type="entry name" value="REP-ASSOCIATED TYROSINE TRANSPOSASE"/>
    <property type="match status" value="1"/>
</dbReference>
<dbReference type="Gene3D" id="3.30.70.1290">
    <property type="entry name" value="Transposase IS200-like"/>
    <property type="match status" value="1"/>
</dbReference>
<evidence type="ECO:0000313" key="3">
    <source>
        <dbReference type="Proteomes" id="UP000184418"/>
    </source>
</evidence>
<sequence>MDTELYSDRYRVATARLRGYDYGQNGAYFVTICTRHRTRYFGEIVVPNHDWDQAHLAPTLVAALVQACWQQIPTRFPFVTLDAFVLMPDHLHGLLLFDKPTEPVPNLYYENRFTPQRENLAAILRGFKAGATSQARHAALPLAWQPRYHDRVVRNDLELDKIRSYIITNPSRWQHEHFGEEGLFR</sequence>
<dbReference type="RefSeq" id="WP_073111157.1">
    <property type="nucleotide sequence ID" value="NZ_FQYN01000007.1"/>
</dbReference>
<keyword evidence="3" id="KW-1185">Reference proteome</keyword>
<name>A0A1M6JTB7_9BACT</name>
<reference evidence="2 3" key="1">
    <citation type="submission" date="2016-11" db="EMBL/GenBank/DDBJ databases">
        <authorList>
            <person name="Jaros S."/>
            <person name="Januszkiewicz K."/>
            <person name="Wedrychowicz H."/>
        </authorList>
    </citation>
    <scope>NUCLEOTIDE SEQUENCE [LARGE SCALE GENOMIC DNA]</scope>
    <source>
        <strain evidence="2 3">DSM 21074</strain>
    </source>
</reference>
<dbReference type="GO" id="GO:0006313">
    <property type="term" value="P:DNA transposition"/>
    <property type="evidence" value="ECO:0007669"/>
    <property type="project" value="InterPro"/>
</dbReference>
<feature type="domain" description="Transposase IS200-like" evidence="1">
    <location>
        <begin position="23"/>
        <end position="169"/>
    </location>
</feature>
<organism evidence="2 3">
    <name type="scientific">Hymenobacter daecheongensis DSM 21074</name>
    <dbReference type="NCBI Taxonomy" id="1121955"/>
    <lineage>
        <taxon>Bacteria</taxon>
        <taxon>Pseudomonadati</taxon>
        <taxon>Bacteroidota</taxon>
        <taxon>Cytophagia</taxon>
        <taxon>Cytophagales</taxon>
        <taxon>Hymenobacteraceae</taxon>
        <taxon>Hymenobacter</taxon>
    </lineage>
</organism>
<accession>A0A1M6JTB7</accession>
<dbReference type="OrthoDB" id="9794403at2"/>
<evidence type="ECO:0000259" key="1">
    <source>
        <dbReference type="SMART" id="SM01321"/>
    </source>
</evidence>
<dbReference type="STRING" id="1121955.SAMN02745146_3261"/>
<dbReference type="GO" id="GO:0043565">
    <property type="term" value="F:sequence-specific DNA binding"/>
    <property type="evidence" value="ECO:0007669"/>
    <property type="project" value="TreeGrafter"/>
</dbReference>
<dbReference type="InterPro" id="IPR002686">
    <property type="entry name" value="Transposase_17"/>
</dbReference>
<dbReference type="InterPro" id="IPR052715">
    <property type="entry name" value="RAYT_transposase"/>
</dbReference>
<proteinExistence type="predicted"/>
<dbReference type="SUPFAM" id="SSF143422">
    <property type="entry name" value="Transposase IS200-like"/>
    <property type="match status" value="1"/>
</dbReference>
<gene>
    <name evidence="2" type="ORF">SAMN02745146_3261</name>
</gene>
<dbReference type="Proteomes" id="UP000184418">
    <property type="component" value="Unassembled WGS sequence"/>
</dbReference>
<protein>
    <recommendedName>
        <fullName evidence="1">Transposase IS200-like domain-containing protein</fullName>
    </recommendedName>
</protein>
<dbReference type="SMART" id="SM01321">
    <property type="entry name" value="Y1_Tnp"/>
    <property type="match status" value="1"/>
</dbReference>
<dbReference type="EMBL" id="FQYN01000007">
    <property type="protein sequence ID" value="SHJ49964.1"/>
    <property type="molecule type" value="Genomic_DNA"/>
</dbReference>
<dbReference type="GO" id="GO:0004803">
    <property type="term" value="F:transposase activity"/>
    <property type="evidence" value="ECO:0007669"/>
    <property type="project" value="InterPro"/>
</dbReference>